<sequence length="222" mass="25187">MALRLTRMTLIDIAVRFGFDNQQNFTRVFKGHFSLTPGAFRRIPHLPVKNFHGRILVRSLAERATLVEREEELHLCGETLEWECKFGDYIADRDHRVAEQARQLVALAGGRVSQGWLGFQYGPGHSSADQQNISLFQALEPQHAGLLGDNTASWSEVRGLYASIRWSGSPEQLTRFIEDIYYQHLPALGVSRRPGKDLLRLDFAHCKPDWLSGVFSIPVMQA</sequence>
<reference evidence="5 6" key="1">
    <citation type="submission" date="2018-06" db="EMBL/GenBank/DDBJ databases">
        <authorList>
            <consortium name="Pathogen Informatics"/>
            <person name="Doyle S."/>
        </authorList>
    </citation>
    <scope>NUCLEOTIDE SEQUENCE [LARGE SCALE GENOMIC DNA]</scope>
    <source>
        <strain evidence="5 6">NCTC9381</strain>
    </source>
</reference>
<dbReference type="AlphaFoldDB" id="A0A379AB37"/>
<dbReference type="InterPro" id="IPR050959">
    <property type="entry name" value="MarA-like"/>
</dbReference>
<dbReference type="STRING" id="549.BEE12_03510"/>
<gene>
    <name evidence="5" type="primary">rob_1</name>
    <name evidence="5" type="ORF">NCTC9381_00990</name>
</gene>
<dbReference type="InterPro" id="IPR018060">
    <property type="entry name" value="HTH_AraC"/>
</dbReference>
<keyword evidence="2" id="KW-0238">DNA-binding</keyword>
<dbReference type="GO" id="GO:0003700">
    <property type="term" value="F:DNA-binding transcription factor activity"/>
    <property type="evidence" value="ECO:0007669"/>
    <property type="project" value="InterPro"/>
</dbReference>
<evidence type="ECO:0000256" key="2">
    <source>
        <dbReference type="ARBA" id="ARBA00023125"/>
    </source>
</evidence>
<name>A0A379AB37_ENTAG</name>
<dbReference type="PANTHER" id="PTHR47504:SF5">
    <property type="entry name" value="RIGHT ORIGIN-BINDING PROTEIN"/>
    <property type="match status" value="1"/>
</dbReference>
<feature type="domain" description="HTH araC/xylS-type" evidence="4">
    <location>
        <begin position="1"/>
        <end position="43"/>
    </location>
</feature>
<proteinExistence type="predicted"/>
<evidence type="ECO:0000313" key="5">
    <source>
        <dbReference type="EMBL" id="SUB15124.1"/>
    </source>
</evidence>
<dbReference type="Proteomes" id="UP000254640">
    <property type="component" value="Unassembled WGS sequence"/>
</dbReference>
<dbReference type="SUPFAM" id="SSF55136">
    <property type="entry name" value="Probable bacterial effector-binding domain"/>
    <property type="match status" value="1"/>
</dbReference>
<dbReference type="Pfam" id="PF12833">
    <property type="entry name" value="HTH_18"/>
    <property type="match status" value="1"/>
</dbReference>
<keyword evidence="1" id="KW-0805">Transcription regulation</keyword>
<dbReference type="Gene3D" id="3.20.80.10">
    <property type="entry name" value="Regulatory factor, effector binding domain"/>
    <property type="match status" value="1"/>
</dbReference>
<dbReference type="InterPro" id="IPR020449">
    <property type="entry name" value="Tscrpt_reg_AraC-type_HTH"/>
</dbReference>
<organism evidence="5 6">
    <name type="scientific">Enterobacter agglomerans</name>
    <name type="common">Erwinia herbicola</name>
    <name type="synonym">Pantoea agglomerans</name>
    <dbReference type="NCBI Taxonomy" id="549"/>
    <lineage>
        <taxon>Bacteria</taxon>
        <taxon>Pseudomonadati</taxon>
        <taxon>Pseudomonadota</taxon>
        <taxon>Gammaproteobacteria</taxon>
        <taxon>Enterobacterales</taxon>
        <taxon>Erwiniaceae</taxon>
        <taxon>Pantoea</taxon>
        <taxon>Pantoea agglomerans group</taxon>
    </lineage>
</organism>
<dbReference type="Gene3D" id="1.10.10.60">
    <property type="entry name" value="Homeodomain-like"/>
    <property type="match status" value="1"/>
</dbReference>
<accession>A0A379AB37</accession>
<dbReference type="EMBL" id="UGSO01000001">
    <property type="protein sequence ID" value="SUB15124.1"/>
    <property type="molecule type" value="Genomic_DNA"/>
</dbReference>
<dbReference type="SUPFAM" id="SSF46689">
    <property type="entry name" value="Homeodomain-like"/>
    <property type="match status" value="1"/>
</dbReference>
<dbReference type="GO" id="GO:0043565">
    <property type="term" value="F:sequence-specific DNA binding"/>
    <property type="evidence" value="ECO:0007669"/>
    <property type="project" value="InterPro"/>
</dbReference>
<dbReference type="PROSITE" id="PS01124">
    <property type="entry name" value="HTH_ARAC_FAMILY_2"/>
    <property type="match status" value="1"/>
</dbReference>
<evidence type="ECO:0000259" key="4">
    <source>
        <dbReference type="PROSITE" id="PS01124"/>
    </source>
</evidence>
<dbReference type="InterPro" id="IPR009057">
    <property type="entry name" value="Homeodomain-like_sf"/>
</dbReference>
<keyword evidence="6" id="KW-1185">Reference proteome</keyword>
<evidence type="ECO:0000256" key="3">
    <source>
        <dbReference type="ARBA" id="ARBA00023163"/>
    </source>
</evidence>
<dbReference type="InterPro" id="IPR011256">
    <property type="entry name" value="Reg_factor_effector_dom_sf"/>
</dbReference>
<keyword evidence="3" id="KW-0804">Transcription</keyword>
<dbReference type="PANTHER" id="PTHR47504">
    <property type="entry name" value="RIGHT ORIGIN-BINDING PROTEIN"/>
    <property type="match status" value="1"/>
</dbReference>
<dbReference type="PRINTS" id="PR00032">
    <property type="entry name" value="HTHARAC"/>
</dbReference>
<evidence type="ECO:0000313" key="6">
    <source>
        <dbReference type="Proteomes" id="UP000254640"/>
    </source>
</evidence>
<evidence type="ECO:0000256" key="1">
    <source>
        <dbReference type="ARBA" id="ARBA00023015"/>
    </source>
</evidence>
<protein>
    <submittedName>
        <fullName evidence="5">Right origin-binding protein</fullName>
    </submittedName>
</protein>